<proteinExistence type="inferred from homology"/>
<evidence type="ECO:0000256" key="4">
    <source>
        <dbReference type="ARBA" id="ARBA00023163"/>
    </source>
</evidence>
<keyword evidence="3 7" id="KW-0238">DNA-binding</keyword>
<dbReference type="PROSITE" id="PS50931">
    <property type="entry name" value="HTH_LYSR"/>
    <property type="match status" value="1"/>
</dbReference>
<keyword evidence="4" id="KW-0804">Transcription</keyword>
<dbReference type="Proteomes" id="UP000315983">
    <property type="component" value="Unassembled WGS sequence"/>
</dbReference>
<dbReference type="Pfam" id="PF00126">
    <property type="entry name" value="HTH_1"/>
    <property type="match status" value="1"/>
</dbReference>
<evidence type="ECO:0000313" key="8">
    <source>
        <dbReference type="Proteomes" id="UP000315983"/>
    </source>
</evidence>
<dbReference type="GeneID" id="93771971"/>
<dbReference type="Gene3D" id="3.40.190.10">
    <property type="entry name" value="Periplasmic binding protein-like II"/>
    <property type="match status" value="2"/>
</dbReference>
<dbReference type="EMBL" id="VFOL01000001">
    <property type="protein sequence ID" value="TQL37571.1"/>
    <property type="molecule type" value="Genomic_DNA"/>
</dbReference>
<name>A0A542XNY5_SALAC</name>
<dbReference type="GO" id="GO:0032993">
    <property type="term" value="C:protein-DNA complex"/>
    <property type="evidence" value="ECO:0007669"/>
    <property type="project" value="TreeGrafter"/>
</dbReference>
<dbReference type="Gene3D" id="1.10.10.10">
    <property type="entry name" value="Winged helix-like DNA-binding domain superfamily/Winged helix DNA-binding domain"/>
    <property type="match status" value="1"/>
</dbReference>
<evidence type="ECO:0000259" key="5">
    <source>
        <dbReference type="PROSITE" id="PS50931"/>
    </source>
</evidence>
<dbReference type="InterPro" id="IPR036390">
    <property type="entry name" value="WH_DNA-bd_sf"/>
</dbReference>
<dbReference type="SUPFAM" id="SSF46785">
    <property type="entry name" value="Winged helix' DNA-binding domain"/>
    <property type="match status" value="1"/>
</dbReference>
<evidence type="ECO:0000313" key="9">
    <source>
        <dbReference type="Proteomes" id="UP000677457"/>
    </source>
</evidence>
<sequence>MATLRQLEYFVTITDEGSFTQAAALLNITQPGLSHQFHALEKEVGGRLLERLPRGLRLTAAGRAMLPSARATLADARRAVTAARRATGVASGELQLATLYSVSCGVLPTALALWRTRHPDVRVTLFEHRHTTELAAAMAAGQADIAIGPPPPGWEGTIRHLGAEEFFLVTHPDDPLAAAPGGTVRLADLAEREWVHFTPDSGLAELLDRACAEAGFQPRVTVRTQQAPFAANFAAAGLGLALVPGNTVAPHFDAALLRPDPALLRPLTAYTRGQPDPITHAFLDLLSEEVPLTPTHLRKRFPARDVGHG</sequence>
<comment type="similarity">
    <text evidence="1">Belongs to the LysR transcriptional regulatory family.</text>
</comment>
<protein>
    <submittedName>
        <fullName evidence="7">DNA-binding transcriptional LysR family regulator</fullName>
    </submittedName>
    <submittedName>
        <fullName evidence="6">LysR family transcriptional regulator</fullName>
    </submittedName>
</protein>
<dbReference type="Pfam" id="PF03466">
    <property type="entry name" value="LysR_substrate"/>
    <property type="match status" value="1"/>
</dbReference>
<organism evidence="7 8">
    <name type="scientific">Salinispora arenicola</name>
    <dbReference type="NCBI Taxonomy" id="168697"/>
    <lineage>
        <taxon>Bacteria</taxon>
        <taxon>Bacillati</taxon>
        <taxon>Actinomycetota</taxon>
        <taxon>Actinomycetes</taxon>
        <taxon>Micromonosporales</taxon>
        <taxon>Micromonosporaceae</taxon>
        <taxon>Salinispora</taxon>
    </lineage>
</organism>
<dbReference type="EMBL" id="BOQM01000052">
    <property type="protein sequence ID" value="GIM87939.1"/>
    <property type="molecule type" value="Genomic_DNA"/>
</dbReference>
<evidence type="ECO:0000256" key="3">
    <source>
        <dbReference type="ARBA" id="ARBA00023125"/>
    </source>
</evidence>
<reference evidence="7 8" key="1">
    <citation type="submission" date="2019-06" db="EMBL/GenBank/DDBJ databases">
        <title>Sequencing the genomes of 1000 actinobacteria strains.</title>
        <authorList>
            <person name="Klenk H.-P."/>
        </authorList>
    </citation>
    <scope>NUCLEOTIDE SEQUENCE [LARGE SCALE GENOMIC DNA]</scope>
    <source>
        <strain evidence="7 8">DSM 44819</strain>
    </source>
</reference>
<dbReference type="PRINTS" id="PR00039">
    <property type="entry name" value="HTHLYSR"/>
</dbReference>
<evidence type="ECO:0000313" key="6">
    <source>
        <dbReference type="EMBL" id="GIM87939.1"/>
    </source>
</evidence>
<dbReference type="InterPro" id="IPR005119">
    <property type="entry name" value="LysR_subst-bd"/>
</dbReference>
<comment type="caution">
    <text evidence="7">The sequence shown here is derived from an EMBL/GenBank/DDBJ whole genome shotgun (WGS) entry which is preliminary data.</text>
</comment>
<accession>A0A542XNY5</accession>
<evidence type="ECO:0000256" key="2">
    <source>
        <dbReference type="ARBA" id="ARBA00023015"/>
    </source>
</evidence>
<feature type="domain" description="HTH lysR-type" evidence="5">
    <location>
        <begin position="1"/>
        <end position="59"/>
    </location>
</feature>
<dbReference type="AlphaFoldDB" id="A0A542XNY5"/>
<dbReference type="GO" id="GO:0003677">
    <property type="term" value="F:DNA binding"/>
    <property type="evidence" value="ECO:0007669"/>
    <property type="project" value="UniProtKB-KW"/>
</dbReference>
<dbReference type="InterPro" id="IPR000847">
    <property type="entry name" value="LysR_HTH_N"/>
</dbReference>
<dbReference type="GO" id="GO:0003700">
    <property type="term" value="F:DNA-binding transcription factor activity"/>
    <property type="evidence" value="ECO:0007669"/>
    <property type="project" value="InterPro"/>
</dbReference>
<dbReference type="RefSeq" id="WP_018582836.1">
    <property type="nucleotide sequence ID" value="NZ_BOQM01000052.1"/>
</dbReference>
<reference evidence="6 9" key="2">
    <citation type="submission" date="2021-03" db="EMBL/GenBank/DDBJ databases">
        <title>Whole genome shotgun sequence of Salinispora arenicola NBRC 105043.</title>
        <authorList>
            <person name="Komaki H."/>
            <person name="Tamura T."/>
        </authorList>
    </citation>
    <scope>NUCLEOTIDE SEQUENCE [LARGE SCALE GENOMIC DNA]</scope>
    <source>
        <strain evidence="6 9">NBRC 105043</strain>
    </source>
</reference>
<keyword evidence="9" id="KW-1185">Reference proteome</keyword>
<gene>
    <name evidence="7" type="ORF">FB564_2736</name>
    <name evidence="6" type="ORF">Sar04_46750</name>
</gene>
<dbReference type="Proteomes" id="UP000677457">
    <property type="component" value="Unassembled WGS sequence"/>
</dbReference>
<dbReference type="PANTHER" id="PTHR30346">
    <property type="entry name" value="TRANSCRIPTIONAL DUAL REGULATOR HCAR-RELATED"/>
    <property type="match status" value="1"/>
</dbReference>
<dbReference type="SUPFAM" id="SSF53850">
    <property type="entry name" value="Periplasmic binding protein-like II"/>
    <property type="match status" value="1"/>
</dbReference>
<evidence type="ECO:0000256" key="1">
    <source>
        <dbReference type="ARBA" id="ARBA00009437"/>
    </source>
</evidence>
<dbReference type="PANTHER" id="PTHR30346:SF29">
    <property type="entry name" value="LYSR SUBSTRATE-BINDING"/>
    <property type="match status" value="1"/>
</dbReference>
<dbReference type="FunFam" id="1.10.10.10:FF:000001">
    <property type="entry name" value="LysR family transcriptional regulator"/>
    <property type="match status" value="1"/>
</dbReference>
<dbReference type="CDD" id="cd05466">
    <property type="entry name" value="PBP2_LTTR_substrate"/>
    <property type="match status" value="1"/>
</dbReference>
<keyword evidence="2" id="KW-0805">Transcription regulation</keyword>
<evidence type="ECO:0000313" key="7">
    <source>
        <dbReference type="EMBL" id="TQL37571.1"/>
    </source>
</evidence>
<dbReference type="InterPro" id="IPR036388">
    <property type="entry name" value="WH-like_DNA-bd_sf"/>
</dbReference>